<reference evidence="1" key="1">
    <citation type="submission" date="2019-03" db="EMBL/GenBank/DDBJ databases">
        <title>Candidatus Syntrophosphaera thermopropionivorans: a novel player in syntrophic propionate oxidation during anaerobic digestion.</title>
        <authorList>
            <person name="Dyksma S."/>
        </authorList>
    </citation>
    <scope>NUCLEOTIDE SEQUENCE</scope>
    <source>
        <strain evidence="1">W5</strain>
    </source>
</reference>
<dbReference type="EMBL" id="SMOG01000019">
    <property type="protein sequence ID" value="TDF72709.1"/>
    <property type="molecule type" value="Genomic_DNA"/>
</dbReference>
<keyword evidence="2" id="KW-1185">Reference proteome</keyword>
<organism evidence="1 2">
    <name type="scientific">Candidatus Syntrophosphaera thermopropionivorans</name>
    <dbReference type="NCBI Taxonomy" id="2593015"/>
    <lineage>
        <taxon>Bacteria</taxon>
        <taxon>Pseudomonadati</taxon>
        <taxon>Candidatus Cloacimonadota</taxon>
        <taxon>Candidatus Cloacimonadia</taxon>
        <taxon>Candidatus Cloacimonadales</taxon>
        <taxon>Candidatus Cloacimonadaceae</taxon>
        <taxon>Candidatus Syntrophosphaera</taxon>
    </lineage>
</organism>
<sequence>MHSRHKILVFVFGFLTLLWSSYLFILQIVDPFHFADERRIRYTPYKEILIPTRGSIYDANGNLMVSSISFYQIDIDRKAVSLWAKEKNISLNEAYNILSEAIGKNCSITPKQVLQRLTLNDKLTSVQITNKVREMELERILAEFEKNKLPGLTYSFASMKRIYSQELLAARLLGSVRAVSDGYDVETQSRSIYQLSGICGLESTYNKYLAGEYGWREVVFDAKHRRMPYPNLHEKPEKDGYNLHLTIDANIQAVVENGLYEGLTKYGAKNAGAVIMDPNTGRILAMAGVSPDDKSLDPAEVRVRANIPVSFLFEPGSTMKPLTMLAALDRHLVRPNEYFECGVYYVQGRKISDTHMYGSLRPVDIISKSSNVGIAKIAERVGPKHLYEKLISLGYGQKTGLNLQGESSGMFAKLDNWDGYTLHSVSFGQGMAVTALQHATAFCAVANGGKIMKPYLVDYITDDNGNIVERTEPEVLRQVCSKAAADTVRSYMQAVVDRGTATHIKADYITIAGKTGTAQKAAEGGRGYINGKYTSVFVGMVPADAPKMVMVIFYDEPSPGYHFGSMSAAPTFKKILDDILFMPNCNIVAFDQRLIQSSKRMPDLRGKHIKQAEAILNQYGFSYKIEGADSSSVVIDQFPKPNVSVDPAHPITLKIGRGKKEAETELLPGVMPDLCGLTIRKAMQVAARENISLKIKGSGIVRRQSIQPGSRITNNTTCIIEASI</sequence>
<proteinExistence type="predicted"/>
<gene>
    <name evidence="1" type="ORF">E0946_05685</name>
</gene>
<protein>
    <submittedName>
        <fullName evidence="1">PASTA domain-containing protein</fullName>
    </submittedName>
</protein>
<dbReference type="Proteomes" id="UP000294588">
    <property type="component" value="Unassembled WGS sequence"/>
</dbReference>
<accession>A0AC61QIE8</accession>
<evidence type="ECO:0000313" key="2">
    <source>
        <dbReference type="Proteomes" id="UP000294588"/>
    </source>
</evidence>
<evidence type="ECO:0000313" key="1">
    <source>
        <dbReference type="EMBL" id="TDF72709.1"/>
    </source>
</evidence>
<name>A0AC61QIE8_9BACT</name>
<comment type="caution">
    <text evidence="1">The sequence shown here is derived from an EMBL/GenBank/DDBJ whole genome shotgun (WGS) entry which is preliminary data.</text>
</comment>